<dbReference type="InterPro" id="IPR000667">
    <property type="entry name" value="Peptidase_S13"/>
</dbReference>
<sequence length="470" mass="50670">MKLRTTAALLLCALSLNARALDFGGIPPEEISVYVKDLQSGRIIEEHRADESMNPASTMKLVTAFAAFRALGRDYRWTTELKSDGRVNGDTLEGDIYWVGSGDPMLDQDGLVALQQQLRDKGIVHINGRLVLDRSVWGETGSADDFGSDAGEAFMTAPDPNMLAYKVVWVKPERGTAGGVDITTNPPLPEIALKNQVSITGSAAGCNALQNYMRARYTGGVLHASGKIPESCLGQEMFVNMLSMQVYAEKSFVNQWRKAGGTISDGLKTAAAPAGAAVLAGSQSKPLAEVLTEMNKHSNNLIARTVFLKLGEHSSDGLTVQAAKNTVRNELAAAGVDNVGQLVLENGSGLSRKERATARMLGQVLEKAYFSPFKQDFVNTLPIAGTDGTLKKRFRQAGLPLRLKTGTLKDVRALAGYWLGENPKIVVVLINSSRSNGYLKDMDKMVSRIVLPGGDDWVEAGLLCEKRQAV</sequence>
<keyword evidence="3" id="KW-0732">Signal</keyword>
<keyword evidence="5" id="KW-1185">Reference proteome</keyword>
<protein>
    <submittedName>
        <fullName evidence="4">D-alanyl-D-alanine carboxypeptidase/D-alanyl-D-alanine-endopeptidase</fullName>
        <ecNumber evidence="4">3.4.16.4</ecNumber>
    </submittedName>
</protein>
<feature type="chain" id="PRO_5045617069" evidence="3">
    <location>
        <begin position="21"/>
        <end position="470"/>
    </location>
</feature>
<keyword evidence="2 4" id="KW-0378">Hydrolase</keyword>
<dbReference type="RefSeq" id="WP_009174181.1">
    <property type="nucleotide sequence ID" value="NZ_CAUJQB010000207.1"/>
</dbReference>
<dbReference type="Pfam" id="PF02113">
    <property type="entry name" value="Peptidase_S13"/>
    <property type="match status" value="1"/>
</dbReference>
<dbReference type="Proteomes" id="UP001621964">
    <property type="component" value="Unassembled WGS sequence"/>
</dbReference>
<dbReference type="PRINTS" id="PR00922">
    <property type="entry name" value="DADACBPTASE3"/>
</dbReference>
<reference evidence="4 5" key="1">
    <citation type="submission" date="2024-11" db="EMBL/GenBank/DDBJ databases">
        <authorList>
            <person name="Mikucki A.G."/>
            <person name="Kahler C.M."/>
        </authorList>
    </citation>
    <scope>NUCLEOTIDE SEQUENCE [LARGE SCALE GENOMIC DNA]</scope>
    <source>
        <strain evidence="4 5">EXNM717</strain>
    </source>
</reference>
<dbReference type="PANTHER" id="PTHR30023">
    <property type="entry name" value="D-ALANYL-D-ALANINE CARBOXYPEPTIDASE"/>
    <property type="match status" value="1"/>
</dbReference>
<keyword evidence="4" id="KW-0121">Carboxypeptidase</keyword>
<organism evidence="4 5">
    <name type="scientific">Neisseria oralis</name>
    <dbReference type="NCBI Taxonomy" id="1107316"/>
    <lineage>
        <taxon>Bacteria</taxon>
        <taxon>Pseudomonadati</taxon>
        <taxon>Pseudomonadota</taxon>
        <taxon>Betaproteobacteria</taxon>
        <taxon>Neisseriales</taxon>
        <taxon>Neisseriaceae</taxon>
        <taxon>Neisseria</taxon>
    </lineage>
</organism>
<evidence type="ECO:0000256" key="3">
    <source>
        <dbReference type="SAM" id="SignalP"/>
    </source>
</evidence>
<keyword evidence="4" id="KW-0645">Protease</keyword>
<accession>A0ABW8Q062</accession>
<name>A0ABW8Q062_9NEIS</name>
<evidence type="ECO:0000313" key="4">
    <source>
        <dbReference type="EMBL" id="MFK7640932.1"/>
    </source>
</evidence>
<evidence type="ECO:0000256" key="1">
    <source>
        <dbReference type="ARBA" id="ARBA00006096"/>
    </source>
</evidence>
<evidence type="ECO:0000313" key="5">
    <source>
        <dbReference type="Proteomes" id="UP001621964"/>
    </source>
</evidence>
<dbReference type="SUPFAM" id="SSF56601">
    <property type="entry name" value="beta-lactamase/transpeptidase-like"/>
    <property type="match status" value="1"/>
</dbReference>
<dbReference type="InterPro" id="IPR012338">
    <property type="entry name" value="Beta-lactam/transpept-like"/>
</dbReference>
<proteinExistence type="inferred from homology"/>
<feature type="signal peptide" evidence="3">
    <location>
        <begin position="1"/>
        <end position="20"/>
    </location>
</feature>
<dbReference type="GO" id="GO:0009002">
    <property type="term" value="F:serine-type D-Ala-D-Ala carboxypeptidase activity"/>
    <property type="evidence" value="ECO:0007669"/>
    <property type="project" value="UniProtKB-EC"/>
</dbReference>
<dbReference type="Gene3D" id="3.50.80.20">
    <property type="entry name" value="D-Ala-D-Ala carboxypeptidase C, peptidase S13"/>
    <property type="match status" value="1"/>
</dbReference>
<comment type="similarity">
    <text evidence="1">Belongs to the peptidase S13 family.</text>
</comment>
<dbReference type="EC" id="3.4.16.4" evidence="4"/>
<gene>
    <name evidence="4" type="primary">dacB</name>
    <name evidence="4" type="ORF">ACI43T_00235</name>
</gene>
<dbReference type="Gene3D" id="3.40.710.10">
    <property type="entry name" value="DD-peptidase/beta-lactamase superfamily"/>
    <property type="match status" value="2"/>
</dbReference>
<comment type="caution">
    <text evidence="4">The sequence shown here is derived from an EMBL/GenBank/DDBJ whole genome shotgun (WGS) entry which is preliminary data.</text>
</comment>
<dbReference type="EMBL" id="JBJGEB010000001">
    <property type="protein sequence ID" value="MFK7640932.1"/>
    <property type="molecule type" value="Genomic_DNA"/>
</dbReference>
<evidence type="ECO:0000256" key="2">
    <source>
        <dbReference type="ARBA" id="ARBA00022801"/>
    </source>
</evidence>
<dbReference type="NCBIfam" id="TIGR00666">
    <property type="entry name" value="PBP4"/>
    <property type="match status" value="1"/>
</dbReference>
<dbReference type="PANTHER" id="PTHR30023:SF0">
    <property type="entry name" value="PENICILLIN-SENSITIVE CARBOXYPEPTIDASE A"/>
    <property type="match status" value="1"/>
</dbReference>